<feature type="domain" description="DUF4440" evidence="1">
    <location>
        <begin position="8"/>
        <end position="117"/>
    </location>
</feature>
<evidence type="ECO:0000313" key="3">
    <source>
        <dbReference type="Proteomes" id="UP001595420"/>
    </source>
</evidence>
<name>A0ABV7BKZ6_9PROT</name>
<gene>
    <name evidence="2" type="ORF">ACFOD3_00165</name>
</gene>
<comment type="caution">
    <text evidence="2">The sequence shown here is derived from an EMBL/GenBank/DDBJ whole genome shotgun (WGS) entry which is preliminary data.</text>
</comment>
<evidence type="ECO:0000259" key="1">
    <source>
        <dbReference type="Pfam" id="PF14534"/>
    </source>
</evidence>
<dbReference type="InterPro" id="IPR011944">
    <property type="entry name" value="Steroid_delta5-4_isomerase"/>
</dbReference>
<protein>
    <submittedName>
        <fullName evidence="2">YybH family protein</fullName>
    </submittedName>
</protein>
<organism evidence="2 3">
    <name type="scientific">Falsiroseomonas tokyonensis</name>
    <dbReference type="NCBI Taxonomy" id="430521"/>
    <lineage>
        <taxon>Bacteria</taxon>
        <taxon>Pseudomonadati</taxon>
        <taxon>Pseudomonadota</taxon>
        <taxon>Alphaproteobacteria</taxon>
        <taxon>Acetobacterales</taxon>
        <taxon>Roseomonadaceae</taxon>
        <taxon>Falsiroseomonas</taxon>
    </lineage>
</organism>
<proteinExistence type="predicted"/>
<dbReference type="EMBL" id="JBHRSB010000001">
    <property type="protein sequence ID" value="MFC2998280.1"/>
    <property type="molecule type" value="Genomic_DNA"/>
</dbReference>
<dbReference type="Pfam" id="PF14534">
    <property type="entry name" value="DUF4440"/>
    <property type="match status" value="1"/>
</dbReference>
<dbReference type="RefSeq" id="WP_216833666.1">
    <property type="nucleotide sequence ID" value="NZ_JAFNJS010000001.1"/>
</dbReference>
<dbReference type="InterPro" id="IPR027843">
    <property type="entry name" value="DUF4440"/>
</dbReference>
<sequence>MTQDEADIRKLVQRWFDATRAGDLETVAGLMTEDVVFMVPGKDPFGREAFLAAAQAMRGVKIEGASTVQEVEVQGHLAWVRGQVTVSVTPWHGGAMKHMAGSTLSIFRRGPDGAWRLARDANLLTPGPAEPPPAEPTPG</sequence>
<dbReference type="Proteomes" id="UP001595420">
    <property type="component" value="Unassembled WGS sequence"/>
</dbReference>
<accession>A0ABV7BKZ6</accession>
<reference evidence="3" key="1">
    <citation type="journal article" date="2019" name="Int. J. Syst. Evol. Microbiol.">
        <title>The Global Catalogue of Microorganisms (GCM) 10K type strain sequencing project: providing services to taxonomists for standard genome sequencing and annotation.</title>
        <authorList>
            <consortium name="The Broad Institute Genomics Platform"/>
            <consortium name="The Broad Institute Genome Sequencing Center for Infectious Disease"/>
            <person name="Wu L."/>
            <person name="Ma J."/>
        </authorList>
    </citation>
    <scope>NUCLEOTIDE SEQUENCE [LARGE SCALE GENOMIC DNA]</scope>
    <source>
        <strain evidence="3">CGMCC 1.16855</strain>
    </source>
</reference>
<keyword evidence="3" id="KW-1185">Reference proteome</keyword>
<evidence type="ECO:0000313" key="2">
    <source>
        <dbReference type="EMBL" id="MFC2998280.1"/>
    </source>
</evidence>
<dbReference type="NCBIfam" id="TIGR02246">
    <property type="entry name" value="SgcJ/EcaC family oxidoreductase"/>
    <property type="match status" value="1"/>
</dbReference>